<dbReference type="HAMAP" id="MF_01964">
    <property type="entry name" value="IMPDH"/>
    <property type="match status" value="1"/>
</dbReference>
<feature type="binding site" evidence="13 15">
    <location>
        <position position="419"/>
    </location>
    <ligand>
        <name>IMP</name>
        <dbReference type="ChEBI" id="CHEBI:58053"/>
    </ligand>
</feature>
<dbReference type="PIRSF" id="PIRSF000130">
    <property type="entry name" value="IMPDH"/>
    <property type="match status" value="1"/>
</dbReference>
<keyword evidence="9 13" id="KW-0560">Oxidoreductase</keyword>
<dbReference type="GO" id="GO:0006177">
    <property type="term" value="P:GMP biosynthetic process"/>
    <property type="evidence" value="ECO:0007669"/>
    <property type="project" value="UniProtKB-UniRule"/>
</dbReference>
<keyword evidence="4 13" id="KW-0479">Metal-binding</keyword>
<dbReference type="InterPro" id="IPR046342">
    <property type="entry name" value="CBS_dom_sf"/>
</dbReference>
<dbReference type="GO" id="GO:0006183">
    <property type="term" value="P:GTP biosynthetic process"/>
    <property type="evidence" value="ECO:0007669"/>
    <property type="project" value="TreeGrafter"/>
</dbReference>
<dbReference type="PANTHER" id="PTHR11911:SF111">
    <property type="entry name" value="INOSINE-5'-MONOPHOSPHATE DEHYDROGENASE"/>
    <property type="match status" value="1"/>
</dbReference>
<dbReference type="InterPro" id="IPR015875">
    <property type="entry name" value="IMP_DH/GMP_Rdtase_CS"/>
</dbReference>
<feature type="binding site" description="in other chain" evidence="13 17">
    <location>
        <position position="303"/>
    </location>
    <ligand>
        <name>K(+)</name>
        <dbReference type="ChEBI" id="CHEBI:29103"/>
        <note>ligand shared between two tetrameric partners</note>
    </ligand>
</feature>
<comment type="pathway">
    <text evidence="13 20">Purine metabolism; XMP biosynthesis via de novo pathway; XMP from IMP: step 1/1.</text>
</comment>
<dbReference type="CDD" id="cd00381">
    <property type="entry name" value="IMPDH"/>
    <property type="match status" value="1"/>
</dbReference>
<feature type="binding site" evidence="13">
    <location>
        <position position="251"/>
    </location>
    <ligand>
        <name>NAD(+)</name>
        <dbReference type="ChEBI" id="CHEBI:57540"/>
    </ligand>
</feature>
<evidence type="ECO:0000313" key="22">
    <source>
        <dbReference type="EMBL" id="PQV46856.1"/>
    </source>
</evidence>
<feature type="binding site" evidence="13">
    <location>
        <position position="475"/>
    </location>
    <ligand>
        <name>K(+)</name>
        <dbReference type="ChEBI" id="CHEBI:29103"/>
        <note>ligand shared between two tetrameric partners</note>
    </ligand>
</feature>
<evidence type="ECO:0000256" key="14">
    <source>
        <dbReference type="PIRSR" id="PIRSR000130-1"/>
    </source>
</evidence>
<accession>A0A362X449</accession>
<feature type="active site" description="Proton acceptor" evidence="13 14">
    <location>
        <position position="404"/>
    </location>
</feature>
<keyword evidence="6 13" id="KW-0332">GMP biosynthesis</keyword>
<dbReference type="GO" id="GO:0046872">
    <property type="term" value="F:metal ion binding"/>
    <property type="evidence" value="ECO:0007669"/>
    <property type="project" value="UniProtKB-UniRule"/>
</dbReference>
<keyword evidence="8 13" id="KW-0630">Potassium</keyword>
<dbReference type="SUPFAM" id="SSF51412">
    <property type="entry name" value="Inosine monophosphate dehydrogenase (IMPDH)"/>
    <property type="match status" value="1"/>
</dbReference>
<evidence type="ECO:0000256" key="3">
    <source>
        <dbReference type="ARBA" id="ARBA00011881"/>
    </source>
</evidence>
<dbReference type="NCBIfam" id="TIGR01302">
    <property type="entry name" value="IMP_dehydrog"/>
    <property type="match status" value="1"/>
</dbReference>
<evidence type="ECO:0000256" key="10">
    <source>
        <dbReference type="ARBA" id="ARBA00023027"/>
    </source>
</evidence>
<evidence type="ECO:0000256" key="7">
    <source>
        <dbReference type="ARBA" id="ARBA00022755"/>
    </source>
</evidence>
<dbReference type="GO" id="GO:0003938">
    <property type="term" value="F:IMP dehydrogenase activity"/>
    <property type="evidence" value="ECO:0007669"/>
    <property type="project" value="UniProtKB-UniRule"/>
</dbReference>
<feature type="binding site" evidence="13">
    <location>
        <position position="473"/>
    </location>
    <ligand>
        <name>K(+)</name>
        <dbReference type="ChEBI" id="CHEBI:29103"/>
        <note>ligand shared between two tetrameric partners</note>
    </ligand>
</feature>
<feature type="binding site" evidence="16">
    <location>
        <begin position="251"/>
        <end position="253"/>
    </location>
    <ligand>
        <name>NAD(+)</name>
        <dbReference type="ChEBI" id="CHEBI:57540"/>
    </ligand>
</feature>
<evidence type="ECO:0000256" key="16">
    <source>
        <dbReference type="PIRSR" id="PIRSR000130-3"/>
    </source>
</evidence>
<dbReference type="InterPro" id="IPR005990">
    <property type="entry name" value="IMP_DH"/>
</dbReference>
<comment type="catalytic activity">
    <reaction evidence="12 13 20">
        <text>IMP + NAD(+) + H2O = XMP + NADH + H(+)</text>
        <dbReference type="Rhea" id="RHEA:11708"/>
        <dbReference type="ChEBI" id="CHEBI:15377"/>
        <dbReference type="ChEBI" id="CHEBI:15378"/>
        <dbReference type="ChEBI" id="CHEBI:57464"/>
        <dbReference type="ChEBI" id="CHEBI:57540"/>
        <dbReference type="ChEBI" id="CHEBI:57945"/>
        <dbReference type="ChEBI" id="CHEBI:58053"/>
        <dbReference type="EC" id="1.1.1.205"/>
    </reaction>
</comment>
<dbReference type="PANTHER" id="PTHR11911">
    <property type="entry name" value="INOSINE-5-MONOPHOSPHATE DEHYDROGENASE RELATED"/>
    <property type="match status" value="1"/>
</dbReference>
<keyword evidence="11 18" id="KW-0129">CBS domain</keyword>
<comment type="cofactor">
    <cofactor evidence="1 13">
        <name>K(+)</name>
        <dbReference type="ChEBI" id="CHEBI:29103"/>
    </cofactor>
</comment>
<dbReference type="PROSITE" id="PS51371">
    <property type="entry name" value="CBS"/>
    <property type="match status" value="2"/>
</dbReference>
<comment type="subunit">
    <text evidence="3 13">Homotetramer.</text>
</comment>
<evidence type="ECO:0000256" key="2">
    <source>
        <dbReference type="ARBA" id="ARBA00005502"/>
    </source>
</evidence>
<evidence type="ECO:0000256" key="4">
    <source>
        <dbReference type="ARBA" id="ARBA00022723"/>
    </source>
</evidence>
<dbReference type="FunFam" id="3.20.20.70:FF:000003">
    <property type="entry name" value="GMP reductase"/>
    <property type="match status" value="1"/>
</dbReference>
<evidence type="ECO:0000256" key="17">
    <source>
        <dbReference type="PIRSR" id="PIRSR000130-4"/>
    </source>
</evidence>
<evidence type="ECO:0000256" key="19">
    <source>
        <dbReference type="RuleBase" id="RU003927"/>
    </source>
</evidence>
<dbReference type="CDD" id="cd04601">
    <property type="entry name" value="CBS_pair_IMPDH"/>
    <property type="match status" value="1"/>
</dbReference>
<dbReference type="InterPro" id="IPR001093">
    <property type="entry name" value="IMP_DH_GMPRt"/>
</dbReference>
<feature type="binding site" evidence="13 16">
    <location>
        <begin position="301"/>
        <end position="303"/>
    </location>
    <ligand>
        <name>NAD(+)</name>
        <dbReference type="ChEBI" id="CHEBI:57540"/>
    </ligand>
</feature>
<gene>
    <name evidence="13" type="primary">guaB</name>
    <name evidence="22" type="ORF">CLV33_1088</name>
</gene>
<dbReference type="EC" id="1.1.1.205" evidence="13 20"/>
<evidence type="ECO:0000259" key="21">
    <source>
        <dbReference type="PROSITE" id="PS51371"/>
    </source>
</evidence>
<feature type="binding site" evidence="13 15">
    <location>
        <begin position="364"/>
        <end position="365"/>
    </location>
    <ligand>
        <name>IMP</name>
        <dbReference type="ChEBI" id="CHEBI:58053"/>
    </ligand>
</feature>
<name>A0A362X449_9FLAO</name>
<evidence type="ECO:0000256" key="13">
    <source>
        <dbReference type="HAMAP-Rule" id="MF_01964"/>
    </source>
</evidence>
<dbReference type="EMBL" id="PVEO01000008">
    <property type="protein sequence ID" value="PQV46856.1"/>
    <property type="molecule type" value="Genomic_DNA"/>
</dbReference>
<reference evidence="22 23" key="1">
    <citation type="submission" date="2018-02" db="EMBL/GenBank/DDBJ databases">
        <title>Genomic Encyclopedia of Archaeal and Bacterial Type Strains, Phase II (KMG-II): from individual species to whole genera.</title>
        <authorList>
            <person name="Goeker M."/>
        </authorList>
    </citation>
    <scope>NUCLEOTIDE SEQUENCE [LARGE SCALE GENOMIC DNA]</scope>
    <source>
        <strain evidence="22 23">DSM 21165</strain>
    </source>
</reference>
<evidence type="ECO:0000256" key="8">
    <source>
        <dbReference type="ARBA" id="ARBA00022958"/>
    </source>
</evidence>
<feature type="binding site" description="in other chain" evidence="13 17">
    <location>
        <position position="308"/>
    </location>
    <ligand>
        <name>K(+)</name>
        <dbReference type="ChEBI" id="CHEBI:29103"/>
        <note>ligand shared between two tetrameric partners</note>
    </ligand>
</feature>
<feature type="binding site" evidence="13 15">
    <location>
        <begin position="388"/>
        <end position="392"/>
    </location>
    <ligand>
        <name>IMP</name>
        <dbReference type="ChEBI" id="CHEBI:58053"/>
    </ligand>
</feature>
<keyword evidence="10 13" id="KW-0520">NAD</keyword>
<evidence type="ECO:0000256" key="12">
    <source>
        <dbReference type="ARBA" id="ARBA00048028"/>
    </source>
</evidence>
<comment type="function">
    <text evidence="13">Catalyzes the conversion of inosine 5'-phosphate (IMP) to xanthosine 5'-phosphate (XMP), the first committed and rate-limiting step in the de novo synthesis of guanine nucleotides, and therefore plays an important role in the regulation of cell growth.</text>
</comment>
<dbReference type="PROSITE" id="PS00487">
    <property type="entry name" value="IMP_DH_GMP_RED"/>
    <property type="match status" value="1"/>
</dbReference>
<comment type="activity regulation">
    <text evidence="13">Mycophenolic acid (MPA) is a non-competitive inhibitor that prevents formation of the closed enzyme conformation by binding to the same site as the amobile flap. In contrast, mizoribine monophosphate (MZP) is a competitive inhibitor that induces the closed conformation. MPA is a potent inhibitor of mammalian IMPDHs but a poor inhibitor of the bacterial enzymes. MZP is a more potent inhibitor of bacterial IMPDH.</text>
</comment>
<feature type="binding site" evidence="13 15">
    <location>
        <begin position="341"/>
        <end position="343"/>
    </location>
    <ligand>
        <name>IMP</name>
        <dbReference type="ChEBI" id="CHEBI:58053"/>
    </ligand>
</feature>
<protein>
    <recommendedName>
        <fullName evidence="13 20">Inosine-5'-monophosphate dehydrogenase</fullName>
        <shortName evidence="13">IMP dehydrogenase</shortName>
        <shortName evidence="13">IMPD</shortName>
        <shortName evidence="13">IMPDH</shortName>
        <ecNumber evidence="13 20">1.1.1.205</ecNumber>
    </recommendedName>
</protein>
<evidence type="ECO:0000256" key="20">
    <source>
        <dbReference type="RuleBase" id="RU003928"/>
    </source>
</evidence>
<feature type="binding site" evidence="13 15">
    <location>
        <position position="306"/>
    </location>
    <ligand>
        <name>IMP</name>
        <dbReference type="ChEBI" id="CHEBI:58053"/>
    </ligand>
</feature>
<comment type="caution">
    <text evidence="13">Lacks conserved residue(s) required for the propagation of feature annotation.</text>
</comment>
<proteinExistence type="inferred from homology"/>
<feature type="domain" description="CBS" evidence="21">
    <location>
        <begin position="157"/>
        <end position="217"/>
    </location>
</feature>
<dbReference type="Pfam" id="PF00571">
    <property type="entry name" value="CBS"/>
    <property type="match status" value="2"/>
</dbReference>
<feature type="binding site" description="in other chain" evidence="13 17">
    <location>
        <position position="305"/>
    </location>
    <ligand>
        <name>K(+)</name>
        <dbReference type="ChEBI" id="CHEBI:29103"/>
        <note>ligand shared between two tetrameric partners</note>
    </ligand>
</feature>
<dbReference type="InterPro" id="IPR013785">
    <property type="entry name" value="Aldolase_TIM"/>
</dbReference>
<feature type="binding site" evidence="13">
    <location>
        <position position="474"/>
    </location>
    <ligand>
        <name>K(+)</name>
        <dbReference type="ChEBI" id="CHEBI:29103"/>
        <note>ligand shared between two tetrameric partners</note>
    </ligand>
</feature>
<keyword evidence="7 13" id="KW-0658">Purine biosynthesis</keyword>
<evidence type="ECO:0000256" key="11">
    <source>
        <dbReference type="ARBA" id="ARBA00023122"/>
    </source>
</evidence>
<dbReference type="SMART" id="SM00116">
    <property type="entry name" value="CBS"/>
    <property type="match status" value="2"/>
</dbReference>
<evidence type="ECO:0000313" key="23">
    <source>
        <dbReference type="Proteomes" id="UP000251545"/>
    </source>
</evidence>
<feature type="active site" description="Thioimidate intermediate" evidence="13 14">
    <location>
        <position position="308"/>
    </location>
</feature>
<evidence type="ECO:0000256" key="5">
    <source>
        <dbReference type="ARBA" id="ARBA00022737"/>
    </source>
</evidence>
<dbReference type="AlphaFoldDB" id="A0A362X449"/>
<sequence>MTAHQDKILGEGLTYDDVLLVPAFSEVLPREVSIQSKFTRNITINVPIISAAMDTVTESKMAIAMAQEGGIGVLHKNMTIEAQAMKVRRVKRAESGMIIDPVTLPLTATVADAKLNMAEHSIGGIPIVTEDGTLKGIVTNRDLRFEHENKKSIAEVMTGEKLVTAPVGTSLKDAELILQEHKIEKLLIVDDNYKLSGLITFRDITKLSQKPNANKDEYGRLRVAAAIGVTGDAVDRAEALVNAGVDAVVIDTAHGHTKGVVSVLKDIKNKFPQLDVIVGNIATGAAAKYLVEAGADAVKVGIGPGSICTTRVVAGVGFPQFSAVLEVAAAIKGSGVPVIADGGIRYTGDIPKAIAAGADTVMLGSLLAGTKESPGETIIYEGRKFKSYRGMGSVEAMKQGSKDRYFQDVEDDIKKLVPEGIVGRVPYKGELNESIHQFIGGLRAGMGYCGAKDIAALQQRGQFVKITSSGINESHPHDVTITKESPNYSR</sequence>
<evidence type="ECO:0000256" key="1">
    <source>
        <dbReference type="ARBA" id="ARBA00001958"/>
    </source>
</evidence>
<dbReference type="UniPathway" id="UPA00601">
    <property type="reaction ID" value="UER00295"/>
</dbReference>
<keyword evidence="5" id="KW-0677">Repeat</keyword>
<dbReference type="RefSeq" id="WP_105474304.1">
    <property type="nucleotide sequence ID" value="NZ_PVEO01000008.1"/>
</dbReference>
<dbReference type="GO" id="GO:0000166">
    <property type="term" value="F:nucleotide binding"/>
    <property type="evidence" value="ECO:0007669"/>
    <property type="project" value="UniProtKB-UniRule"/>
</dbReference>
<dbReference type="InterPro" id="IPR000644">
    <property type="entry name" value="CBS_dom"/>
</dbReference>
<evidence type="ECO:0000256" key="9">
    <source>
        <dbReference type="ARBA" id="ARBA00023002"/>
    </source>
</evidence>
<comment type="similarity">
    <text evidence="2 13 19">Belongs to the IMPDH/GMPR family.</text>
</comment>
<dbReference type="Pfam" id="PF00478">
    <property type="entry name" value="IMPDH"/>
    <property type="match status" value="1"/>
</dbReference>
<feature type="domain" description="CBS" evidence="21">
    <location>
        <begin position="97"/>
        <end position="155"/>
    </location>
</feature>
<evidence type="ECO:0000256" key="18">
    <source>
        <dbReference type="PROSITE-ProRule" id="PRU00703"/>
    </source>
</evidence>
<dbReference type="SMART" id="SM01240">
    <property type="entry name" value="IMPDH"/>
    <property type="match status" value="1"/>
</dbReference>
<evidence type="ECO:0000256" key="6">
    <source>
        <dbReference type="ARBA" id="ARBA00022749"/>
    </source>
</evidence>
<dbReference type="SUPFAM" id="SSF54631">
    <property type="entry name" value="CBS-domain pair"/>
    <property type="match status" value="1"/>
</dbReference>
<dbReference type="Gene3D" id="3.20.20.70">
    <property type="entry name" value="Aldolase class I"/>
    <property type="match status" value="1"/>
</dbReference>
<dbReference type="Proteomes" id="UP000251545">
    <property type="component" value="Unassembled WGS sequence"/>
</dbReference>
<comment type="caution">
    <text evidence="22">The sequence shown here is derived from an EMBL/GenBank/DDBJ whole genome shotgun (WGS) entry which is preliminary data.</text>
</comment>
<organism evidence="22 23">
    <name type="scientific">Jejuia pallidilutea</name>
    <dbReference type="NCBI Taxonomy" id="504487"/>
    <lineage>
        <taxon>Bacteria</taxon>
        <taxon>Pseudomonadati</taxon>
        <taxon>Bacteroidota</taxon>
        <taxon>Flavobacteriia</taxon>
        <taxon>Flavobacteriales</taxon>
        <taxon>Flavobacteriaceae</taxon>
        <taxon>Jejuia</taxon>
    </lineage>
</organism>
<evidence type="ECO:0000256" key="15">
    <source>
        <dbReference type="PIRSR" id="PIRSR000130-2"/>
    </source>
</evidence>